<sequence>MLFQGGLKMSSIERIPRNDITQKNPLFSNIRSVIETAFYADNVTKIRHLTDAYALAKANPGTITTDLDVAFTNELQLPTDAKVLVTNDGKIVGRTAAARRIIGQKGNNQNFYSELLREAIFQARKKTFYSGEVIVGLDKSFTIKSHLMVPEDYSPNLYSYLLNFQISDAKQLFYQQSNMIDTGDIFIFADPDWQHPDFPDGLVIIDPLHNCAAILGLRYFGELKKATLTLAWATAHRNGFIACHGGMKRYLLSDSSYTMAAFGLSGSGKSTITLAKPKNGQGQVQVLHDDAFVISKQNGSTTALEPAYFDKTQDYPMASEAIKYIVTAQNVGVTLDEENKKVLVTEDIRNGNGRSIKSRYATPNRVDHIAEKIDGLFWIMKDDSLPPLIKITDPALAAVFGATLATKRSTAENVIGEVNNQLVIEPFANPFRCYPLQEDYQDFKALFEKQTTDCYILNTGEYKGQDITPEETLTSIEKIITGVAEFKPFGPLKQISYLPIDRYEPDFDSHHYLLLLMTRLEARLAFVQSRKSENDGYDRLPNEAEQLLLQLLDQLHNYKENLNI</sequence>
<dbReference type="AlphaFoldDB" id="A0A1L8TQA4"/>
<name>A0A1L8TQA4_9ENTE</name>
<proteinExistence type="inferred from homology"/>
<dbReference type="InterPro" id="IPR013035">
    <property type="entry name" value="PEP_carboxykinase_C"/>
</dbReference>
<comment type="caution">
    <text evidence="8">The sequence shown here is derived from an EMBL/GenBank/DDBJ whole genome shotgun (WGS) entry which is preliminary data.</text>
</comment>
<protein>
    <recommendedName>
        <fullName evidence="3">phosphoenolpyruvate carboxykinase (ATP)</fullName>
        <ecNumber evidence="3">4.1.1.49</ecNumber>
    </recommendedName>
</protein>
<evidence type="ECO:0000256" key="6">
    <source>
        <dbReference type="ARBA" id="ARBA00023239"/>
    </source>
</evidence>
<dbReference type="GO" id="GO:0005524">
    <property type="term" value="F:ATP binding"/>
    <property type="evidence" value="ECO:0007669"/>
    <property type="project" value="UniProtKB-KW"/>
</dbReference>
<comment type="similarity">
    <text evidence="2">Belongs to the phosphoenolpyruvate carboxykinase (ATP) family.</text>
</comment>
<dbReference type="STRING" id="249189.RV04_GL000885"/>
<evidence type="ECO:0000313" key="8">
    <source>
        <dbReference type="EMBL" id="OJG46457.1"/>
    </source>
</evidence>
<comment type="pathway">
    <text evidence="1">Carbohydrate biosynthesis; gluconeogenesis.</text>
</comment>
<gene>
    <name evidence="8" type="ORF">RV04_GL000885</name>
</gene>
<evidence type="ECO:0000256" key="7">
    <source>
        <dbReference type="ARBA" id="ARBA00047371"/>
    </source>
</evidence>
<comment type="catalytic activity">
    <reaction evidence="7">
        <text>oxaloacetate + ATP = phosphoenolpyruvate + ADP + CO2</text>
        <dbReference type="Rhea" id="RHEA:18617"/>
        <dbReference type="ChEBI" id="CHEBI:16452"/>
        <dbReference type="ChEBI" id="CHEBI:16526"/>
        <dbReference type="ChEBI" id="CHEBI:30616"/>
        <dbReference type="ChEBI" id="CHEBI:58702"/>
        <dbReference type="ChEBI" id="CHEBI:456216"/>
        <dbReference type="EC" id="4.1.1.49"/>
    </reaction>
</comment>
<dbReference type="SUPFAM" id="SSF68923">
    <property type="entry name" value="PEP carboxykinase N-terminal domain"/>
    <property type="match status" value="1"/>
</dbReference>
<evidence type="ECO:0000256" key="1">
    <source>
        <dbReference type="ARBA" id="ARBA00004742"/>
    </source>
</evidence>
<dbReference type="Gene3D" id="3.90.228.20">
    <property type="match status" value="1"/>
</dbReference>
<keyword evidence="6" id="KW-0456">Lyase</keyword>
<evidence type="ECO:0000256" key="5">
    <source>
        <dbReference type="ARBA" id="ARBA00022840"/>
    </source>
</evidence>
<dbReference type="GO" id="GO:0004612">
    <property type="term" value="F:phosphoenolpyruvate carboxykinase (ATP) activity"/>
    <property type="evidence" value="ECO:0007669"/>
    <property type="project" value="UniProtKB-EC"/>
</dbReference>
<accession>A0A1L8TQA4</accession>
<evidence type="ECO:0000313" key="9">
    <source>
        <dbReference type="Proteomes" id="UP000182077"/>
    </source>
</evidence>
<keyword evidence="9" id="KW-1185">Reference proteome</keyword>
<dbReference type="InterPro" id="IPR008210">
    <property type="entry name" value="PEP_carboxykinase_N"/>
</dbReference>
<dbReference type="EC" id="4.1.1.49" evidence="3"/>
<dbReference type="EMBL" id="JXKQ01000002">
    <property type="protein sequence ID" value="OJG46457.1"/>
    <property type="molecule type" value="Genomic_DNA"/>
</dbReference>
<evidence type="ECO:0000256" key="4">
    <source>
        <dbReference type="ARBA" id="ARBA00022741"/>
    </source>
</evidence>
<keyword evidence="5" id="KW-0067">ATP-binding</keyword>
<dbReference type="GO" id="GO:0006094">
    <property type="term" value="P:gluconeogenesis"/>
    <property type="evidence" value="ECO:0007669"/>
    <property type="project" value="UniProtKB-UniPathway"/>
</dbReference>
<evidence type="ECO:0000256" key="2">
    <source>
        <dbReference type="ARBA" id="ARBA00006052"/>
    </source>
</evidence>
<dbReference type="Pfam" id="PF01293">
    <property type="entry name" value="PEPCK_ATP"/>
    <property type="match status" value="1"/>
</dbReference>
<dbReference type="Proteomes" id="UP000182077">
    <property type="component" value="Unassembled WGS sequence"/>
</dbReference>
<dbReference type="InterPro" id="IPR001272">
    <property type="entry name" value="PEP_carboxykinase_ATP"/>
</dbReference>
<keyword evidence="4" id="KW-0547">Nucleotide-binding</keyword>
<dbReference type="UniPathway" id="UPA00138"/>
<dbReference type="Gene3D" id="3.40.449.10">
    <property type="entry name" value="Phosphoenolpyruvate Carboxykinase, domain 1"/>
    <property type="match status" value="1"/>
</dbReference>
<organism evidence="8 9">
    <name type="scientific">Enterococcus hermanniensis</name>
    <dbReference type="NCBI Taxonomy" id="249189"/>
    <lineage>
        <taxon>Bacteria</taxon>
        <taxon>Bacillati</taxon>
        <taxon>Bacillota</taxon>
        <taxon>Bacilli</taxon>
        <taxon>Lactobacillales</taxon>
        <taxon>Enterococcaceae</taxon>
        <taxon>Enterococcus</taxon>
    </lineage>
</organism>
<evidence type="ECO:0000256" key="3">
    <source>
        <dbReference type="ARBA" id="ARBA00012363"/>
    </source>
</evidence>
<dbReference type="SUPFAM" id="SSF53795">
    <property type="entry name" value="PEP carboxykinase-like"/>
    <property type="match status" value="1"/>
</dbReference>
<reference evidence="8 9" key="1">
    <citation type="submission" date="2014-12" db="EMBL/GenBank/DDBJ databases">
        <title>Draft genome sequences of 29 type strains of Enterococci.</title>
        <authorList>
            <person name="Zhong Z."/>
            <person name="Sun Z."/>
            <person name="Liu W."/>
            <person name="Zhang W."/>
            <person name="Zhang H."/>
        </authorList>
    </citation>
    <scope>NUCLEOTIDE SEQUENCE [LARGE SCALE GENOMIC DNA]</scope>
    <source>
        <strain evidence="8 9">DSM 17122</strain>
    </source>
</reference>